<dbReference type="Proteomes" id="UP000191153">
    <property type="component" value="Unassembled WGS sequence"/>
</dbReference>
<dbReference type="Gene3D" id="3.30.1490.480">
    <property type="entry name" value="Endolytic murein transglycosylase"/>
    <property type="match status" value="1"/>
</dbReference>
<evidence type="ECO:0000256" key="5">
    <source>
        <dbReference type="ARBA" id="ARBA00023239"/>
    </source>
</evidence>
<dbReference type="EMBL" id="FUWX01000004">
    <property type="protein sequence ID" value="SJZ34542.1"/>
    <property type="molecule type" value="Genomic_DNA"/>
</dbReference>
<gene>
    <name evidence="7" type="primary">mltG</name>
    <name evidence="8" type="ORF">SAMN02745174_00138</name>
</gene>
<evidence type="ECO:0000256" key="1">
    <source>
        <dbReference type="ARBA" id="ARBA00022475"/>
    </source>
</evidence>
<dbReference type="PANTHER" id="PTHR30518:SF2">
    <property type="entry name" value="ENDOLYTIC MUREIN TRANSGLYCOSYLASE"/>
    <property type="match status" value="1"/>
</dbReference>
<dbReference type="Gene3D" id="3.30.160.60">
    <property type="entry name" value="Classic Zinc Finger"/>
    <property type="match status" value="1"/>
</dbReference>
<dbReference type="AlphaFoldDB" id="A0A1T4JWC2"/>
<dbReference type="HAMAP" id="MF_02065">
    <property type="entry name" value="MltG"/>
    <property type="match status" value="1"/>
</dbReference>
<evidence type="ECO:0000256" key="3">
    <source>
        <dbReference type="ARBA" id="ARBA00022989"/>
    </source>
</evidence>
<feature type="site" description="Important for catalytic activity" evidence="7">
    <location>
        <position position="204"/>
    </location>
</feature>
<dbReference type="GO" id="GO:0071555">
    <property type="term" value="P:cell wall organization"/>
    <property type="evidence" value="ECO:0007669"/>
    <property type="project" value="UniProtKB-KW"/>
</dbReference>
<reference evidence="8 9" key="1">
    <citation type="submission" date="2017-02" db="EMBL/GenBank/DDBJ databases">
        <authorList>
            <person name="Peterson S.W."/>
        </authorList>
    </citation>
    <scope>NUCLEOTIDE SEQUENCE [LARGE SCALE GENOMIC DNA]</scope>
    <source>
        <strain evidence="8 9">ATCC 700028</strain>
    </source>
</reference>
<evidence type="ECO:0000313" key="8">
    <source>
        <dbReference type="EMBL" id="SJZ34542.1"/>
    </source>
</evidence>
<proteinExistence type="inferred from homology"/>
<dbReference type="CDD" id="cd08010">
    <property type="entry name" value="MltG_like"/>
    <property type="match status" value="1"/>
</dbReference>
<dbReference type="InterPro" id="IPR003770">
    <property type="entry name" value="MLTG-like"/>
</dbReference>
<dbReference type="Pfam" id="PF02618">
    <property type="entry name" value="YceG"/>
    <property type="match status" value="1"/>
</dbReference>
<comment type="catalytic activity">
    <reaction evidence="7">
        <text>a peptidoglycan chain = a peptidoglycan chain with N-acetyl-1,6-anhydromuramyl-[peptide] at the reducing end + a peptidoglycan chain with N-acetylglucosamine at the non-reducing end.</text>
        <dbReference type="EC" id="4.2.2.29"/>
    </reaction>
</comment>
<keyword evidence="6 7" id="KW-0961">Cell wall biogenesis/degradation</keyword>
<evidence type="ECO:0000256" key="2">
    <source>
        <dbReference type="ARBA" id="ARBA00022692"/>
    </source>
</evidence>
<keyword evidence="5 7" id="KW-0456">Lyase</keyword>
<evidence type="ECO:0000256" key="7">
    <source>
        <dbReference type="HAMAP-Rule" id="MF_02065"/>
    </source>
</evidence>
<dbReference type="EC" id="4.2.2.29" evidence="7"/>
<dbReference type="GO" id="GO:0008932">
    <property type="term" value="F:lytic endotransglycosylase activity"/>
    <property type="evidence" value="ECO:0007669"/>
    <property type="project" value="UniProtKB-UniRule"/>
</dbReference>
<accession>A0A1T4JWC2</accession>
<keyword evidence="2 7" id="KW-0812">Transmembrane</keyword>
<organism evidence="8 9">
    <name type="scientific">Cetobacterium ceti</name>
    <dbReference type="NCBI Taxonomy" id="180163"/>
    <lineage>
        <taxon>Bacteria</taxon>
        <taxon>Fusobacteriati</taxon>
        <taxon>Fusobacteriota</taxon>
        <taxon>Fusobacteriia</taxon>
        <taxon>Fusobacteriales</taxon>
        <taxon>Fusobacteriaceae</taxon>
        <taxon>Cetobacterium</taxon>
    </lineage>
</organism>
<dbReference type="NCBIfam" id="TIGR00247">
    <property type="entry name" value="endolytic transglycosylase MltG"/>
    <property type="match status" value="1"/>
</dbReference>
<evidence type="ECO:0000313" key="9">
    <source>
        <dbReference type="Proteomes" id="UP000191153"/>
    </source>
</evidence>
<dbReference type="GO" id="GO:0009252">
    <property type="term" value="P:peptidoglycan biosynthetic process"/>
    <property type="evidence" value="ECO:0007669"/>
    <property type="project" value="UniProtKB-UniRule"/>
</dbReference>
<comment type="function">
    <text evidence="7">Functions as a peptidoglycan terminase that cleaves nascent peptidoglycan strands endolytically to terminate their elongation.</text>
</comment>
<keyword evidence="1 7" id="KW-1003">Cell membrane</keyword>
<evidence type="ECO:0000256" key="6">
    <source>
        <dbReference type="ARBA" id="ARBA00023316"/>
    </source>
</evidence>
<protein>
    <recommendedName>
        <fullName evidence="7">Endolytic murein transglycosylase</fullName>
        <ecNumber evidence="7">4.2.2.29</ecNumber>
    </recommendedName>
    <alternativeName>
        <fullName evidence="7">Peptidoglycan lytic transglycosylase</fullName>
    </alternativeName>
    <alternativeName>
        <fullName evidence="7">Peptidoglycan polymerization terminase</fullName>
    </alternativeName>
</protein>
<keyword evidence="9" id="KW-1185">Reference proteome</keyword>
<keyword evidence="3 7" id="KW-1133">Transmembrane helix</keyword>
<name>A0A1T4JWC2_9FUSO</name>
<keyword evidence="4 7" id="KW-0472">Membrane</keyword>
<dbReference type="PANTHER" id="PTHR30518">
    <property type="entry name" value="ENDOLYTIC MUREIN TRANSGLYCOSYLASE"/>
    <property type="match status" value="1"/>
</dbReference>
<sequence>MKKVILFIIAIIIGICVSSGIYYNSQINKKRDYNQILEIKRGEPLKIAFKELGLEDDFIFKIYLKLGNEGRNIKAGYYEIKGKYSYGEILNILESGREKLFKLTVPEGYSIKEIITLLEKDKIGTEEGFYKALSEVKNFPYLTPNGNFEGYLYPETYYLPENAKEKEIVDVMLKEFLKRFPSEKYPDKKLFYKKLIMASIIEREAKLEREKPLMASVFYNRMKKGMTLSSDATVNFIYDYKKRRMYYKDLKIDSPYNTYKYKGLPPAPICNPDENSILSAFNPANTDYLFFVAVAGDGSHYFTKTYREHLKIQREYRNKK</sequence>
<dbReference type="RefSeq" id="WP_078692686.1">
    <property type="nucleotide sequence ID" value="NZ_FUWX01000004.1"/>
</dbReference>
<evidence type="ECO:0000256" key="4">
    <source>
        <dbReference type="ARBA" id="ARBA00023136"/>
    </source>
</evidence>
<dbReference type="STRING" id="180163.SAMN02745174_00138"/>
<dbReference type="GO" id="GO:0005886">
    <property type="term" value="C:plasma membrane"/>
    <property type="evidence" value="ECO:0007669"/>
    <property type="project" value="UniProtKB-UniRule"/>
</dbReference>
<comment type="similarity">
    <text evidence="7">Belongs to the transglycosylase MltG family.</text>
</comment>
<dbReference type="OrthoDB" id="9814591at2"/>